<feature type="compositionally biased region" description="Basic residues" evidence="1">
    <location>
        <begin position="105"/>
        <end position="115"/>
    </location>
</feature>
<protein>
    <submittedName>
        <fullName evidence="2">Uncharacterized protein</fullName>
    </submittedName>
</protein>
<reference evidence="2 3" key="1">
    <citation type="submission" date="2012-08" db="EMBL/GenBank/DDBJ databases">
        <title>Oryza genome evolution.</title>
        <authorList>
            <person name="Wing R.A."/>
        </authorList>
    </citation>
    <scope>NUCLEOTIDE SEQUENCE</scope>
</reference>
<evidence type="ECO:0000313" key="2">
    <source>
        <dbReference type="EnsemblPlants" id="LPERR12G06170.1"/>
    </source>
</evidence>
<organism evidence="2 3">
    <name type="scientific">Leersia perrieri</name>
    <dbReference type="NCBI Taxonomy" id="77586"/>
    <lineage>
        <taxon>Eukaryota</taxon>
        <taxon>Viridiplantae</taxon>
        <taxon>Streptophyta</taxon>
        <taxon>Embryophyta</taxon>
        <taxon>Tracheophyta</taxon>
        <taxon>Spermatophyta</taxon>
        <taxon>Magnoliopsida</taxon>
        <taxon>Liliopsida</taxon>
        <taxon>Poales</taxon>
        <taxon>Poaceae</taxon>
        <taxon>BOP clade</taxon>
        <taxon>Oryzoideae</taxon>
        <taxon>Oryzeae</taxon>
        <taxon>Oryzinae</taxon>
        <taxon>Leersia</taxon>
    </lineage>
</organism>
<feature type="compositionally biased region" description="Basic and acidic residues" evidence="1">
    <location>
        <begin position="65"/>
        <end position="77"/>
    </location>
</feature>
<accession>A0A0D9XY32</accession>
<reference evidence="3" key="2">
    <citation type="submission" date="2013-12" db="EMBL/GenBank/DDBJ databases">
        <authorList>
            <person name="Yu Y."/>
            <person name="Lee S."/>
            <person name="de Baynast K."/>
            <person name="Wissotski M."/>
            <person name="Liu L."/>
            <person name="Talag J."/>
            <person name="Goicoechea J."/>
            <person name="Angelova A."/>
            <person name="Jetty R."/>
            <person name="Kudrna D."/>
            <person name="Golser W."/>
            <person name="Rivera L."/>
            <person name="Zhang J."/>
            <person name="Wing R."/>
        </authorList>
    </citation>
    <scope>NUCLEOTIDE SEQUENCE</scope>
</reference>
<dbReference type="Gramene" id="LPERR12G06170.1">
    <property type="protein sequence ID" value="LPERR12G06170.1"/>
    <property type="gene ID" value="LPERR12G06170"/>
</dbReference>
<evidence type="ECO:0000256" key="1">
    <source>
        <dbReference type="SAM" id="MobiDB-lite"/>
    </source>
</evidence>
<dbReference type="EnsemblPlants" id="LPERR12G06170.1">
    <property type="protein sequence ID" value="LPERR12G06170.1"/>
    <property type="gene ID" value="LPERR12G06170"/>
</dbReference>
<feature type="compositionally biased region" description="Basic and acidic residues" evidence="1">
    <location>
        <begin position="121"/>
        <end position="132"/>
    </location>
</feature>
<proteinExistence type="predicted"/>
<evidence type="ECO:0000313" key="3">
    <source>
        <dbReference type="Proteomes" id="UP000032180"/>
    </source>
</evidence>
<dbReference type="Proteomes" id="UP000032180">
    <property type="component" value="Chromosome 12"/>
</dbReference>
<feature type="compositionally biased region" description="Basic and acidic residues" evidence="1">
    <location>
        <begin position="87"/>
        <end position="104"/>
    </location>
</feature>
<dbReference type="HOGENOM" id="CLU_1920102_0_0_1"/>
<dbReference type="eggNOG" id="ENOG502R4HA">
    <property type="taxonomic scope" value="Eukaryota"/>
</dbReference>
<feature type="region of interest" description="Disordered" evidence="1">
    <location>
        <begin position="60"/>
        <end position="79"/>
    </location>
</feature>
<sequence length="132" mass="16001">MEVPMCFCGDLCRIIKSDDYSNTYSKMIFIYENYEYNPPKDFRRAMISSPPHVFAASTTGLTKNRRQEREQKQEEKRRRVFQVEMHRNKEEWERQEAESREADKKRKRERIHRVKAAGPEAIHKEKYPRCTL</sequence>
<reference evidence="2" key="3">
    <citation type="submission" date="2015-04" db="UniProtKB">
        <authorList>
            <consortium name="EnsemblPlants"/>
        </authorList>
    </citation>
    <scope>IDENTIFICATION</scope>
</reference>
<name>A0A0D9XY32_9ORYZ</name>
<feature type="region of interest" description="Disordered" evidence="1">
    <location>
        <begin position="87"/>
        <end position="132"/>
    </location>
</feature>
<dbReference type="AlphaFoldDB" id="A0A0D9XY32"/>
<keyword evidence="3" id="KW-1185">Reference proteome</keyword>